<dbReference type="Proteomes" id="UP000697127">
    <property type="component" value="Unassembled WGS sequence"/>
</dbReference>
<dbReference type="Pfam" id="PF11124">
    <property type="entry name" value="Pho86"/>
    <property type="match status" value="1"/>
</dbReference>
<organism evidence="2 3">
    <name type="scientific">Pichia californica</name>
    <dbReference type="NCBI Taxonomy" id="460514"/>
    <lineage>
        <taxon>Eukaryota</taxon>
        <taxon>Fungi</taxon>
        <taxon>Dikarya</taxon>
        <taxon>Ascomycota</taxon>
        <taxon>Saccharomycotina</taxon>
        <taxon>Pichiomycetes</taxon>
        <taxon>Pichiales</taxon>
        <taxon>Pichiaceae</taxon>
        <taxon>Pichia</taxon>
    </lineage>
</organism>
<keyword evidence="3" id="KW-1185">Reference proteome</keyword>
<evidence type="ECO:0000256" key="1">
    <source>
        <dbReference type="SAM" id="Phobius"/>
    </source>
</evidence>
<dbReference type="OrthoDB" id="4082764at2759"/>
<reference evidence="2" key="1">
    <citation type="submission" date="2020-11" db="EMBL/GenBank/DDBJ databases">
        <title>Kefir isolates.</title>
        <authorList>
            <person name="Marcisauskas S."/>
            <person name="Kim Y."/>
            <person name="Blasche S."/>
        </authorList>
    </citation>
    <scope>NUCLEOTIDE SEQUENCE</scope>
    <source>
        <strain evidence="2">Olga-1</strain>
    </source>
</reference>
<keyword evidence="1" id="KW-0472">Membrane</keyword>
<gene>
    <name evidence="2" type="ORF">C6P40_000873</name>
</gene>
<protein>
    <submittedName>
        <fullName evidence="2">Uncharacterized protein</fullName>
    </submittedName>
</protein>
<dbReference type="InterPro" id="IPR024297">
    <property type="entry name" value="Pho86"/>
</dbReference>
<accession>A0A9P6WK21</accession>
<comment type="caution">
    <text evidence="2">The sequence shown here is derived from an EMBL/GenBank/DDBJ whole genome shotgun (WGS) entry which is preliminary data.</text>
</comment>
<dbReference type="AlphaFoldDB" id="A0A9P6WK21"/>
<keyword evidence="1" id="KW-1133">Transmembrane helix</keyword>
<proteinExistence type="predicted"/>
<dbReference type="EMBL" id="PUHW01000145">
    <property type="protein sequence ID" value="KAG0688525.1"/>
    <property type="molecule type" value="Genomic_DNA"/>
</dbReference>
<feature type="transmembrane region" description="Helical" evidence="1">
    <location>
        <begin position="142"/>
        <end position="159"/>
    </location>
</feature>
<name>A0A9P6WK21_9ASCO</name>
<evidence type="ECO:0000313" key="3">
    <source>
        <dbReference type="Proteomes" id="UP000697127"/>
    </source>
</evidence>
<evidence type="ECO:0000313" key="2">
    <source>
        <dbReference type="EMBL" id="KAG0688525.1"/>
    </source>
</evidence>
<sequence length="382" mass="43847">MAPKKGQFPERPPTLGEALYSGKEIGTRPENHEQILKDLNLGSLIPKKEDSKIEDSNKVITKKTISTATNTKSSKSSKSSKEVKSVKQMDAFIDSPIPVENPSTINSTYILPSECEAVTNLLIEYILYRRSTLIQSTIKSRIFSSFALAIFSMISYYKIGDYFTDYTFKKGLLNGIWSLWNNSYFMDDFITMLFIIGIFILGLFTSLKYLASSLQEEADSVPKNFEKYFKTDLTQYSSINIDKNYNKLNKKEKELLNLMKDNTFSIVYKDVPVAFLSVEQVESYSTIDIKINSYGVRRVYVKADLLKDLIAMLFKKFFTENESSKPISSISVQLYNFETYDIDIFKRAGFYRKEKENLGFIMSTILGITKDTYIFESDSIEF</sequence>
<keyword evidence="1" id="KW-0812">Transmembrane</keyword>
<feature type="transmembrane region" description="Helical" evidence="1">
    <location>
        <begin position="189"/>
        <end position="210"/>
    </location>
</feature>